<evidence type="ECO:0008006" key="13">
    <source>
        <dbReference type="Google" id="ProtNLM"/>
    </source>
</evidence>
<evidence type="ECO:0000313" key="11">
    <source>
        <dbReference type="EMBL" id="KAK4799421.1"/>
    </source>
</evidence>
<evidence type="ECO:0000256" key="9">
    <source>
        <dbReference type="ARBA" id="ARBA00023289"/>
    </source>
</evidence>
<keyword evidence="2" id="KW-0813">Transport</keyword>
<dbReference type="Pfam" id="PF00071">
    <property type="entry name" value="Ras"/>
    <property type="match status" value="2"/>
</dbReference>
<keyword evidence="7" id="KW-0472">Membrane</keyword>
<dbReference type="InterPro" id="IPR027417">
    <property type="entry name" value="P-loop_NTPase"/>
</dbReference>
<dbReference type="InterPro" id="IPR035903">
    <property type="entry name" value="HesB-like_dom_sf"/>
</dbReference>
<evidence type="ECO:0000256" key="8">
    <source>
        <dbReference type="ARBA" id="ARBA00023288"/>
    </source>
</evidence>
<evidence type="ECO:0000256" key="6">
    <source>
        <dbReference type="ARBA" id="ARBA00023134"/>
    </source>
</evidence>
<keyword evidence="5" id="KW-0653">Protein transport</keyword>
<evidence type="ECO:0000313" key="12">
    <source>
        <dbReference type="Proteomes" id="UP001346149"/>
    </source>
</evidence>
<dbReference type="GO" id="GO:0005525">
    <property type="term" value="F:GTP binding"/>
    <property type="evidence" value="ECO:0007669"/>
    <property type="project" value="UniProtKB-KW"/>
</dbReference>
<dbReference type="PRINTS" id="PR00449">
    <property type="entry name" value="RASTRNSFRMNG"/>
</dbReference>
<organism evidence="11 12">
    <name type="scientific">Trapa natans</name>
    <name type="common">Water chestnut</name>
    <dbReference type="NCBI Taxonomy" id="22666"/>
    <lineage>
        <taxon>Eukaryota</taxon>
        <taxon>Viridiplantae</taxon>
        <taxon>Streptophyta</taxon>
        <taxon>Embryophyta</taxon>
        <taxon>Tracheophyta</taxon>
        <taxon>Spermatophyta</taxon>
        <taxon>Magnoliopsida</taxon>
        <taxon>eudicotyledons</taxon>
        <taxon>Gunneridae</taxon>
        <taxon>Pentapetalae</taxon>
        <taxon>rosids</taxon>
        <taxon>malvids</taxon>
        <taxon>Myrtales</taxon>
        <taxon>Lythraceae</taxon>
        <taxon>Trapa</taxon>
    </lineage>
</organism>
<dbReference type="NCBIfam" id="TIGR00231">
    <property type="entry name" value="small_GTP"/>
    <property type="match status" value="2"/>
</dbReference>
<dbReference type="GO" id="GO:0015031">
    <property type="term" value="P:protein transport"/>
    <property type="evidence" value="ECO:0007669"/>
    <property type="project" value="UniProtKB-KW"/>
</dbReference>
<reference evidence="11 12" key="1">
    <citation type="journal article" date="2023" name="Hortic Res">
        <title>Pangenome of water caltrop reveals structural variations and asymmetric subgenome divergence after allopolyploidization.</title>
        <authorList>
            <person name="Zhang X."/>
            <person name="Chen Y."/>
            <person name="Wang L."/>
            <person name="Yuan Y."/>
            <person name="Fang M."/>
            <person name="Shi L."/>
            <person name="Lu R."/>
            <person name="Comes H.P."/>
            <person name="Ma Y."/>
            <person name="Chen Y."/>
            <person name="Huang G."/>
            <person name="Zhou Y."/>
            <person name="Zheng Z."/>
            <person name="Qiu Y."/>
        </authorList>
    </citation>
    <scope>NUCLEOTIDE SEQUENCE [LARGE SCALE GENOMIC DNA]</scope>
    <source>
        <strain evidence="11">F231</strain>
    </source>
</reference>
<evidence type="ECO:0000256" key="2">
    <source>
        <dbReference type="ARBA" id="ARBA00022448"/>
    </source>
</evidence>
<evidence type="ECO:0000256" key="5">
    <source>
        <dbReference type="ARBA" id="ARBA00022927"/>
    </source>
</evidence>
<comment type="caution">
    <text evidence="11">The sequence shown here is derived from an EMBL/GenBank/DDBJ whole genome shotgun (WGS) entry which is preliminary data.</text>
</comment>
<dbReference type="SMART" id="SM00174">
    <property type="entry name" value="RHO"/>
    <property type="match status" value="1"/>
</dbReference>
<sequence>MNGNVTVGNRGVGGTILGSCLLPGRHQLEEEEERTRGKVCTFPLCLIVHSMDNIGYSKGTSRRRTLLKVIVLGDSGVGKTSLMNQYVYKKFSHQYKTTIGADFVTRELQIGDKLVTLQIWDTAGQERFQSLGAAFYRGADCCVLVYDVNVLKSFESLNNWHLEFLKQADPANPHTFPFILLGNKVDVDGGHSRAVTEKRAREWCNLKGSIPYLESSAKEDINVDEAFLWVAQAALESDPQPDISPRSAVWVHPPFPSLNTRKPLSIRLDAAPASEGIKRAISLTDSALKHLHKMILDYREYLCLRISIKQGGSSGMSYTMEFKDRSNTRPNDSVIDDNRFIIGKQYVNKKFNCSCGLTVEVDYTTWKLQIDDKSVTLEIWDTPGHQSCRSIGTGFYRGADCCVLVYDVNVMKSFESLKTWHRDFLKELDPVEPEIFPFIVLGNKVDVDGSQSQAVTMESAREWCELNGMLHLETSAKEGINLDEAFCCVARKALRFAAVKSDREPATGYYGEELVVRQCEHSSSVQFIQRSGETPRNHLLAAIADACLVILTCFCGDDNQLVGSDSESES</sequence>
<name>A0AAN7M6A7_TRANT</name>
<dbReference type="GO" id="GO:0012505">
    <property type="term" value="C:endomembrane system"/>
    <property type="evidence" value="ECO:0007669"/>
    <property type="project" value="UniProtKB-SubCell"/>
</dbReference>
<dbReference type="PANTHER" id="PTHR47981:SF40">
    <property type="entry name" value="SMALL GTPASE SUPERFAMILY, P-LOOP CONTAINING NUCLEOSIDE TRIPHOSPHATE HYDROLASE-RELATED"/>
    <property type="match status" value="1"/>
</dbReference>
<dbReference type="PROSITE" id="PS51420">
    <property type="entry name" value="RHO"/>
    <property type="match status" value="1"/>
</dbReference>
<dbReference type="GO" id="GO:0005774">
    <property type="term" value="C:vacuolar membrane"/>
    <property type="evidence" value="ECO:0007669"/>
    <property type="project" value="TreeGrafter"/>
</dbReference>
<evidence type="ECO:0000256" key="7">
    <source>
        <dbReference type="ARBA" id="ARBA00023136"/>
    </source>
</evidence>
<dbReference type="AlphaFoldDB" id="A0AAN7M6A7"/>
<gene>
    <name evidence="11" type="ORF">SAY86_024786</name>
</gene>
<dbReference type="SMART" id="SM00175">
    <property type="entry name" value="RAB"/>
    <property type="match status" value="2"/>
</dbReference>
<accession>A0AAN7M6A7</accession>
<dbReference type="FunFam" id="3.40.50.300:FF:001447">
    <property type="entry name" value="Ras-related protein Rab-1B"/>
    <property type="match status" value="1"/>
</dbReference>
<dbReference type="SUPFAM" id="SSF89360">
    <property type="entry name" value="HesB-like domain"/>
    <property type="match status" value="1"/>
</dbReference>
<dbReference type="PANTHER" id="PTHR47981">
    <property type="entry name" value="RAB FAMILY"/>
    <property type="match status" value="1"/>
</dbReference>
<proteinExistence type="inferred from homology"/>
<dbReference type="InterPro" id="IPR005225">
    <property type="entry name" value="Small_GTP-bd"/>
</dbReference>
<keyword evidence="8" id="KW-0449">Lipoprotein</keyword>
<dbReference type="PROSITE" id="PS51419">
    <property type="entry name" value="RAB"/>
    <property type="match status" value="2"/>
</dbReference>
<keyword evidence="6" id="KW-0342">GTP-binding</keyword>
<protein>
    <recommendedName>
        <fullName evidence="13">Ras-related protein Rab7</fullName>
    </recommendedName>
</protein>
<dbReference type="EMBL" id="JAXQNO010000004">
    <property type="protein sequence ID" value="KAK4799421.1"/>
    <property type="molecule type" value="Genomic_DNA"/>
</dbReference>
<keyword evidence="12" id="KW-1185">Reference proteome</keyword>
<dbReference type="SMART" id="SM00176">
    <property type="entry name" value="RAN"/>
    <property type="match status" value="1"/>
</dbReference>
<keyword evidence="9" id="KW-0636">Prenylation</keyword>
<dbReference type="InterPro" id="IPR001806">
    <property type="entry name" value="Small_GTPase"/>
</dbReference>
<dbReference type="Gene3D" id="3.40.50.300">
    <property type="entry name" value="P-loop containing nucleotide triphosphate hydrolases"/>
    <property type="match status" value="2"/>
</dbReference>
<dbReference type="SUPFAM" id="SSF52540">
    <property type="entry name" value="P-loop containing nucleoside triphosphate hydrolases"/>
    <property type="match status" value="2"/>
</dbReference>
<evidence type="ECO:0000256" key="4">
    <source>
        <dbReference type="ARBA" id="ARBA00022741"/>
    </source>
</evidence>
<dbReference type="FunFam" id="3.40.50.300:FF:000295">
    <property type="entry name" value="Ras-related protein Rab7"/>
    <property type="match status" value="1"/>
</dbReference>
<evidence type="ECO:0000256" key="3">
    <source>
        <dbReference type="ARBA" id="ARBA00022481"/>
    </source>
</evidence>
<dbReference type="Proteomes" id="UP001346149">
    <property type="component" value="Unassembled WGS sequence"/>
</dbReference>
<keyword evidence="4" id="KW-0547">Nucleotide-binding</keyword>
<dbReference type="SMART" id="SM00173">
    <property type="entry name" value="RAS"/>
    <property type="match status" value="1"/>
</dbReference>
<comment type="similarity">
    <text evidence="1">Belongs to the small GTPase superfamily. Rab family.</text>
</comment>
<keyword evidence="3" id="KW-0488">Methylation</keyword>
<dbReference type="CDD" id="cd01862">
    <property type="entry name" value="Rab7"/>
    <property type="match status" value="1"/>
</dbReference>
<evidence type="ECO:0000256" key="10">
    <source>
        <dbReference type="ARBA" id="ARBA00046278"/>
    </source>
</evidence>
<dbReference type="GO" id="GO:0003924">
    <property type="term" value="F:GTPase activity"/>
    <property type="evidence" value="ECO:0007669"/>
    <property type="project" value="InterPro"/>
</dbReference>
<comment type="subcellular location">
    <subcellularLocation>
        <location evidence="10">Endomembrane system</location>
        <topology evidence="10">Lipid-anchor</topology>
        <orientation evidence="10">Cytoplasmic side</orientation>
    </subcellularLocation>
</comment>
<dbReference type="PROSITE" id="PS51421">
    <property type="entry name" value="RAS"/>
    <property type="match status" value="2"/>
</dbReference>
<evidence type="ECO:0000256" key="1">
    <source>
        <dbReference type="ARBA" id="ARBA00006270"/>
    </source>
</evidence>